<keyword evidence="4" id="KW-1185">Reference proteome</keyword>
<name>A0A0R3U047_RODNA</name>
<evidence type="ECO:0000313" key="3">
    <source>
        <dbReference type="EMBL" id="VDO16036.1"/>
    </source>
</evidence>
<sequence>MVINWAKKRMRVCAGPPKLEGKNLSELTEKDLCPVGEPDVSSGSSKNTLEASGSTSGQGQSGGLNPGGSGSNGVGGLQEGGWKEEQTKEAGVRTEVIIAGAVVGVLVLAFVAFLIIYKYRLYPKSKSREERTSRTHQNKRYV</sequence>
<evidence type="ECO:0000256" key="1">
    <source>
        <dbReference type="SAM" id="MobiDB-lite"/>
    </source>
</evidence>
<feature type="compositionally biased region" description="Polar residues" evidence="1">
    <location>
        <begin position="41"/>
        <end position="51"/>
    </location>
</feature>
<proteinExistence type="predicted"/>
<feature type="transmembrane region" description="Helical" evidence="2">
    <location>
        <begin position="96"/>
        <end position="117"/>
    </location>
</feature>
<dbReference type="OrthoDB" id="1394818at2759"/>
<gene>
    <name evidence="3" type="ORF">HNAJ_LOCUS13470</name>
</gene>
<organism evidence="5">
    <name type="scientific">Rodentolepis nana</name>
    <name type="common">Dwarf tapeworm</name>
    <name type="synonym">Hymenolepis nana</name>
    <dbReference type="NCBI Taxonomy" id="102285"/>
    <lineage>
        <taxon>Eukaryota</taxon>
        <taxon>Metazoa</taxon>
        <taxon>Spiralia</taxon>
        <taxon>Lophotrochozoa</taxon>
        <taxon>Platyhelminthes</taxon>
        <taxon>Cestoda</taxon>
        <taxon>Eucestoda</taxon>
        <taxon>Cyclophyllidea</taxon>
        <taxon>Hymenolepididae</taxon>
        <taxon>Rodentolepis</taxon>
    </lineage>
</organism>
<evidence type="ECO:0000313" key="5">
    <source>
        <dbReference type="WBParaSite" id="HNAJ_0001349601-mRNA-1"/>
    </source>
</evidence>
<reference evidence="3 4" key="2">
    <citation type="submission" date="2018-11" db="EMBL/GenBank/DDBJ databases">
        <authorList>
            <consortium name="Pathogen Informatics"/>
        </authorList>
    </citation>
    <scope>NUCLEOTIDE SEQUENCE [LARGE SCALE GENOMIC DNA]</scope>
</reference>
<feature type="compositionally biased region" description="Gly residues" evidence="1">
    <location>
        <begin position="59"/>
        <end position="79"/>
    </location>
</feature>
<evidence type="ECO:0000313" key="4">
    <source>
        <dbReference type="Proteomes" id="UP000278807"/>
    </source>
</evidence>
<accession>A0A0R3U047</accession>
<dbReference type="AlphaFoldDB" id="A0A0R3U047"/>
<dbReference type="WBParaSite" id="HNAJ_0001349601-mRNA-1">
    <property type="protein sequence ID" value="HNAJ_0001349601-mRNA-1"/>
    <property type="gene ID" value="HNAJ_0001349601"/>
</dbReference>
<reference evidence="5" key="1">
    <citation type="submission" date="2017-02" db="UniProtKB">
        <authorList>
            <consortium name="WormBaseParasite"/>
        </authorList>
    </citation>
    <scope>IDENTIFICATION</scope>
</reference>
<protein>
    <submittedName>
        <fullName evidence="5">Syndecan domain-containing protein</fullName>
    </submittedName>
</protein>
<evidence type="ECO:0000256" key="2">
    <source>
        <dbReference type="SAM" id="Phobius"/>
    </source>
</evidence>
<feature type="region of interest" description="Disordered" evidence="1">
    <location>
        <begin position="31"/>
        <end position="86"/>
    </location>
</feature>
<keyword evidence="2" id="KW-0472">Membrane</keyword>
<dbReference type="EMBL" id="UZAE01015495">
    <property type="protein sequence ID" value="VDO16036.1"/>
    <property type="molecule type" value="Genomic_DNA"/>
</dbReference>
<keyword evidence="2" id="KW-1133">Transmembrane helix</keyword>
<keyword evidence="2" id="KW-0812">Transmembrane</keyword>
<dbReference type="Proteomes" id="UP000278807">
    <property type="component" value="Unassembled WGS sequence"/>
</dbReference>